<dbReference type="InterPro" id="IPR004477">
    <property type="entry name" value="ComEC_N"/>
</dbReference>
<organism evidence="9 10">
    <name type="scientific">Flavobacterium sufflavum</name>
    <dbReference type="NCBI Taxonomy" id="1921138"/>
    <lineage>
        <taxon>Bacteria</taxon>
        <taxon>Pseudomonadati</taxon>
        <taxon>Bacteroidota</taxon>
        <taxon>Flavobacteriia</taxon>
        <taxon>Flavobacteriales</taxon>
        <taxon>Flavobacteriaceae</taxon>
        <taxon>Flavobacterium</taxon>
    </lineage>
</organism>
<protein>
    <submittedName>
        <fullName evidence="9">ComEC family competence protein</fullName>
    </submittedName>
</protein>
<feature type="transmembrane region" description="Helical" evidence="6">
    <location>
        <begin position="334"/>
        <end position="353"/>
    </location>
</feature>
<evidence type="ECO:0000256" key="1">
    <source>
        <dbReference type="ARBA" id="ARBA00004651"/>
    </source>
</evidence>
<feature type="transmembrane region" description="Helical" evidence="6">
    <location>
        <begin position="58"/>
        <end position="78"/>
    </location>
</feature>
<feature type="transmembrane region" description="Helical" evidence="6">
    <location>
        <begin position="359"/>
        <end position="378"/>
    </location>
</feature>
<dbReference type="RefSeq" id="WP_128196800.1">
    <property type="nucleotide sequence ID" value="NZ_SACJ01000011.1"/>
</dbReference>
<reference evidence="9 10" key="1">
    <citation type="submission" date="2019-01" db="EMBL/GenBank/DDBJ databases">
        <authorList>
            <person name="Chen W.-M."/>
        </authorList>
    </citation>
    <scope>NUCLEOTIDE SEQUENCE [LARGE SCALE GENOMIC DNA]</scope>
    <source>
        <strain evidence="9 10">BBQ-12</strain>
    </source>
</reference>
<evidence type="ECO:0000256" key="3">
    <source>
        <dbReference type="ARBA" id="ARBA00022692"/>
    </source>
</evidence>
<keyword evidence="10" id="KW-1185">Reference proteome</keyword>
<dbReference type="EMBL" id="SACJ01000011">
    <property type="protein sequence ID" value="RVT73103.1"/>
    <property type="molecule type" value="Genomic_DNA"/>
</dbReference>
<evidence type="ECO:0000259" key="7">
    <source>
        <dbReference type="Pfam" id="PF03772"/>
    </source>
</evidence>
<feature type="transmembrane region" description="Helical" evidence="6">
    <location>
        <begin position="31"/>
        <end position="49"/>
    </location>
</feature>
<dbReference type="PANTHER" id="PTHR30619">
    <property type="entry name" value="DNA INTERNALIZATION/COMPETENCE PROTEIN COMEC/REC2"/>
    <property type="match status" value="1"/>
</dbReference>
<comment type="subcellular location">
    <subcellularLocation>
        <location evidence="1">Cell membrane</location>
        <topology evidence="1">Multi-pass membrane protein</topology>
    </subcellularLocation>
</comment>
<feature type="domain" description="DUF4131" evidence="8">
    <location>
        <begin position="29"/>
        <end position="191"/>
    </location>
</feature>
<comment type="caution">
    <text evidence="9">The sequence shown here is derived from an EMBL/GenBank/DDBJ whole genome shotgun (WGS) entry which is preliminary data.</text>
</comment>
<dbReference type="OrthoDB" id="9761531at2"/>
<dbReference type="InterPro" id="IPR052159">
    <property type="entry name" value="Competence_DNA_uptake"/>
</dbReference>
<feature type="transmembrane region" description="Helical" evidence="6">
    <location>
        <begin position="252"/>
        <end position="276"/>
    </location>
</feature>
<name>A0A437KNT4_9FLAO</name>
<evidence type="ECO:0000256" key="6">
    <source>
        <dbReference type="SAM" id="Phobius"/>
    </source>
</evidence>
<dbReference type="NCBIfam" id="TIGR00360">
    <property type="entry name" value="ComEC_N-term"/>
    <property type="match status" value="1"/>
</dbReference>
<keyword evidence="5 6" id="KW-0472">Membrane</keyword>
<sequence>MKVLEFPLAKITLAFLLGILIAFYIHPNPKLVFGLLFISLALLAVLFFGSKTNQNTKFCFSTLSYFASFLIGMSSLIIQTDSFQKNNYSNFNAAFEKEHNITLILREKLKNSMYNERYIALVQTIDNKNYSGRILLNIPKNTTSKSFGIGTMVSIKGNLQKNKRPDNPNQFDYSSYLNSKQIYAQLYANSENIKISPEPQKDIWFYIAKINSRIIHNLEKSHFNNSALAVATALILGQRQDISPEIIQDYQYAGAVHILSVSGLHVGFIFLFLNFILKPIPNTRKGSFIKLTILLTSLFFFALLAGLSPSIVRSVVMFSFVAIGLHLRRSVNIYHTLLVSILLILLFQAYFLFDVGFQLSYLAVFFIVWFQPILASYWKPKNKILKYCWDILTVSFAAQIGTLPLSLYYFHQFPGLFFITNLAVIPLLSIIMFLGVVVMSFAAMGFTAFWLTKPLEWSILLLNKIINTIASFEQFIIKDIPFNFVLLSFSYVLIISTIIWLKKPHFNKLVFVLISIITLQLAFLFNQWHIQNQEEWIVFNSKRKTLIVQRHGNEVCLYANDSASAKNKMLNSYLVGNFSHIQKQESLSHTAYFKGNKILILDSIGIFPKNANPDIVLLTQTPKINLERMLLSLKPKLVIADGSNYKYILKQWKLSCEKQKIPFHATAEKGFYKLN</sequence>
<feature type="domain" description="ComEC/Rec2-related protein" evidence="7">
    <location>
        <begin position="234"/>
        <end position="503"/>
    </location>
</feature>
<feature type="transmembrane region" description="Helical" evidence="6">
    <location>
        <begin position="7"/>
        <end position="25"/>
    </location>
</feature>
<keyword evidence="2" id="KW-1003">Cell membrane</keyword>
<feature type="transmembrane region" description="Helical" evidence="6">
    <location>
        <begin position="387"/>
        <end position="410"/>
    </location>
</feature>
<proteinExistence type="predicted"/>
<evidence type="ECO:0000256" key="4">
    <source>
        <dbReference type="ARBA" id="ARBA00022989"/>
    </source>
</evidence>
<dbReference type="Pfam" id="PF03772">
    <property type="entry name" value="Competence"/>
    <property type="match status" value="1"/>
</dbReference>
<feature type="transmembrane region" description="Helical" evidence="6">
    <location>
        <begin position="288"/>
        <end position="305"/>
    </location>
</feature>
<dbReference type="InterPro" id="IPR025405">
    <property type="entry name" value="DUF4131"/>
</dbReference>
<feature type="transmembrane region" description="Helical" evidence="6">
    <location>
        <begin position="422"/>
        <end position="451"/>
    </location>
</feature>
<feature type="transmembrane region" description="Helical" evidence="6">
    <location>
        <begin position="506"/>
        <end position="525"/>
    </location>
</feature>
<dbReference type="PANTHER" id="PTHR30619:SF1">
    <property type="entry name" value="RECOMBINATION PROTEIN 2"/>
    <property type="match status" value="1"/>
</dbReference>
<evidence type="ECO:0000256" key="2">
    <source>
        <dbReference type="ARBA" id="ARBA00022475"/>
    </source>
</evidence>
<evidence type="ECO:0000313" key="10">
    <source>
        <dbReference type="Proteomes" id="UP000285211"/>
    </source>
</evidence>
<dbReference type="Proteomes" id="UP000285211">
    <property type="component" value="Unassembled WGS sequence"/>
</dbReference>
<evidence type="ECO:0000259" key="8">
    <source>
        <dbReference type="Pfam" id="PF13567"/>
    </source>
</evidence>
<keyword evidence="4 6" id="KW-1133">Transmembrane helix</keyword>
<dbReference type="AlphaFoldDB" id="A0A437KNT4"/>
<gene>
    <name evidence="9" type="ORF">EOD40_14690</name>
</gene>
<feature type="transmembrane region" description="Helical" evidence="6">
    <location>
        <begin position="480"/>
        <end position="500"/>
    </location>
</feature>
<dbReference type="GO" id="GO:0005886">
    <property type="term" value="C:plasma membrane"/>
    <property type="evidence" value="ECO:0007669"/>
    <property type="project" value="UniProtKB-SubCell"/>
</dbReference>
<keyword evidence="3 6" id="KW-0812">Transmembrane</keyword>
<evidence type="ECO:0000313" key="9">
    <source>
        <dbReference type="EMBL" id="RVT73103.1"/>
    </source>
</evidence>
<evidence type="ECO:0000256" key="5">
    <source>
        <dbReference type="ARBA" id="ARBA00023136"/>
    </source>
</evidence>
<dbReference type="Pfam" id="PF13567">
    <property type="entry name" value="DUF4131"/>
    <property type="match status" value="1"/>
</dbReference>
<accession>A0A437KNT4</accession>